<accession>A0A4C2A9W7</accession>
<dbReference type="EMBL" id="BGZK01002717">
    <property type="protein sequence ID" value="GBP95989.1"/>
    <property type="molecule type" value="Genomic_DNA"/>
</dbReference>
<evidence type="ECO:0000313" key="3">
    <source>
        <dbReference type="Proteomes" id="UP000299102"/>
    </source>
</evidence>
<proteinExistence type="predicted"/>
<dbReference type="AlphaFoldDB" id="A0A4C2A9W7"/>
<comment type="caution">
    <text evidence="2">The sequence shown here is derived from an EMBL/GenBank/DDBJ whole genome shotgun (WGS) entry which is preliminary data.</text>
</comment>
<name>A0A4C2A9W7_EUMVA</name>
<sequence>MIRRMSPLAEPRDSRAYASARAPYGPGVTPPRSGLGVCIGKWEMGISVNPSELVSYRATVHCSSITKYMHRELGAIVAASTNATPMQTHNQITALKALLAKSQELPLPAYSSDPCSILSSDSNAVLGYEGHESDGAAQRAIRKWRRGATTDAERNLVPCSLCL</sequence>
<protein>
    <submittedName>
        <fullName evidence="2">Uncharacterized protein</fullName>
    </submittedName>
</protein>
<dbReference type="Proteomes" id="UP000299102">
    <property type="component" value="Unassembled WGS sequence"/>
</dbReference>
<reference evidence="2 3" key="1">
    <citation type="journal article" date="2019" name="Commun. Biol.">
        <title>The bagworm genome reveals a unique fibroin gene that provides high tensile strength.</title>
        <authorList>
            <person name="Kono N."/>
            <person name="Nakamura H."/>
            <person name="Ohtoshi R."/>
            <person name="Tomita M."/>
            <person name="Numata K."/>
            <person name="Arakawa K."/>
        </authorList>
    </citation>
    <scope>NUCLEOTIDE SEQUENCE [LARGE SCALE GENOMIC DNA]</scope>
</reference>
<evidence type="ECO:0000313" key="2">
    <source>
        <dbReference type="EMBL" id="GBP95989.1"/>
    </source>
</evidence>
<organism evidence="2 3">
    <name type="scientific">Eumeta variegata</name>
    <name type="common">Bagworm moth</name>
    <name type="synonym">Eumeta japonica</name>
    <dbReference type="NCBI Taxonomy" id="151549"/>
    <lineage>
        <taxon>Eukaryota</taxon>
        <taxon>Metazoa</taxon>
        <taxon>Ecdysozoa</taxon>
        <taxon>Arthropoda</taxon>
        <taxon>Hexapoda</taxon>
        <taxon>Insecta</taxon>
        <taxon>Pterygota</taxon>
        <taxon>Neoptera</taxon>
        <taxon>Endopterygota</taxon>
        <taxon>Lepidoptera</taxon>
        <taxon>Glossata</taxon>
        <taxon>Ditrysia</taxon>
        <taxon>Tineoidea</taxon>
        <taxon>Psychidae</taxon>
        <taxon>Oiketicinae</taxon>
        <taxon>Eumeta</taxon>
    </lineage>
</organism>
<gene>
    <name evidence="2" type="ORF">EVAR_103908_1</name>
</gene>
<feature type="region of interest" description="Disordered" evidence="1">
    <location>
        <begin position="1"/>
        <end position="23"/>
    </location>
</feature>
<keyword evidence="3" id="KW-1185">Reference proteome</keyword>
<evidence type="ECO:0000256" key="1">
    <source>
        <dbReference type="SAM" id="MobiDB-lite"/>
    </source>
</evidence>